<dbReference type="RefSeq" id="WP_309255907.1">
    <property type="nucleotide sequence ID" value="NZ_JAVGXC010000063.1"/>
</dbReference>
<name>A0ABU1D0Y5_9PSED</name>
<dbReference type="EMBL" id="JAVGXC010000063">
    <property type="protein sequence ID" value="MDR0193188.1"/>
    <property type="molecule type" value="Genomic_DNA"/>
</dbReference>
<accession>A0ABU1D0Y5</accession>
<organism evidence="1 2">
    <name type="scientific">Pseudomonas yamanorum</name>
    <dbReference type="NCBI Taxonomy" id="515393"/>
    <lineage>
        <taxon>Bacteria</taxon>
        <taxon>Pseudomonadati</taxon>
        <taxon>Pseudomonadota</taxon>
        <taxon>Gammaproteobacteria</taxon>
        <taxon>Pseudomonadales</taxon>
        <taxon>Pseudomonadaceae</taxon>
        <taxon>Pseudomonas</taxon>
    </lineage>
</organism>
<protein>
    <submittedName>
        <fullName evidence="1">Uncharacterized protein</fullName>
    </submittedName>
</protein>
<gene>
    <name evidence="1" type="ORF">RCO22_30015</name>
</gene>
<evidence type="ECO:0000313" key="2">
    <source>
        <dbReference type="Proteomes" id="UP001224477"/>
    </source>
</evidence>
<sequence length="132" mass="15659">MAAHSKNFPWMSHYNEYRFFEDRMSSHNKVLELIKLQSGLYEIVLDNGTTLKTFICECYSYGIAEYIESVENLGSLDIIVINSNWCGYTMEAKRYCHEREVGLYDIKGLMAALNFRKYWDHLNQYERENLNT</sequence>
<keyword evidence="2" id="KW-1185">Reference proteome</keyword>
<evidence type="ECO:0000313" key="1">
    <source>
        <dbReference type="EMBL" id="MDR0193188.1"/>
    </source>
</evidence>
<dbReference type="Proteomes" id="UP001224477">
    <property type="component" value="Unassembled WGS sequence"/>
</dbReference>
<reference evidence="1 2" key="1">
    <citation type="journal article" date="2023" name="Microbiol. Resour. Announc.">
        <title>Whole-genome sequence of Pseudomonas yamanorum OLsAu1 isolated from the edible ectomycorrhizal mushroom Lactarius sp. section Deliciosi.</title>
        <authorList>
            <person name="Ramirez-Mendoza R."/>
            <person name="Angeles-Argaiz R.E."/>
            <person name="Hernandez-Oaxaca D."/>
            <person name="Aguirre-Beltran L."/>
            <person name="Almaraz-Suarez J."/>
            <person name="Perez-Moreno J."/>
        </authorList>
    </citation>
    <scope>NUCLEOTIDE SEQUENCE [LARGE SCALE GENOMIC DNA]</scope>
    <source>
        <strain evidence="1 2">OLsAu1</strain>
    </source>
</reference>
<proteinExistence type="predicted"/>
<comment type="caution">
    <text evidence="1">The sequence shown here is derived from an EMBL/GenBank/DDBJ whole genome shotgun (WGS) entry which is preliminary data.</text>
</comment>